<dbReference type="InterPro" id="IPR051297">
    <property type="entry name" value="PalB/RIM13"/>
</dbReference>
<evidence type="ECO:0000256" key="1">
    <source>
        <dbReference type="ARBA" id="ARBA00007623"/>
    </source>
</evidence>
<dbReference type="InterPro" id="IPR022684">
    <property type="entry name" value="Calpain_cysteine_protease"/>
</dbReference>
<dbReference type="EMBL" id="HBUE01147399">
    <property type="protein sequence ID" value="CAG6503674.1"/>
    <property type="molecule type" value="Transcribed_RNA"/>
</dbReference>
<evidence type="ECO:0000256" key="6">
    <source>
        <dbReference type="PROSITE-ProRule" id="PRU00239"/>
    </source>
</evidence>
<dbReference type="InterPro" id="IPR007330">
    <property type="entry name" value="MIT_dom"/>
</dbReference>
<evidence type="ECO:0000256" key="4">
    <source>
        <dbReference type="ARBA" id="ARBA00022807"/>
    </source>
</evidence>
<dbReference type="InterPro" id="IPR036181">
    <property type="entry name" value="MIT_dom_sf"/>
</dbReference>
<organism evidence="9">
    <name type="scientific">Culex pipiens</name>
    <name type="common">House mosquito</name>
    <dbReference type="NCBI Taxonomy" id="7175"/>
    <lineage>
        <taxon>Eukaryota</taxon>
        <taxon>Metazoa</taxon>
        <taxon>Ecdysozoa</taxon>
        <taxon>Arthropoda</taxon>
        <taxon>Hexapoda</taxon>
        <taxon>Insecta</taxon>
        <taxon>Pterygota</taxon>
        <taxon>Neoptera</taxon>
        <taxon>Endopterygota</taxon>
        <taxon>Diptera</taxon>
        <taxon>Nematocera</taxon>
        <taxon>Culicoidea</taxon>
        <taxon>Culicidae</taxon>
        <taxon>Culicinae</taxon>
        <taxon>Culicini</taxon>
        <taxon>Culex</taxon>
        <taxon>Culex</taxon>
    </lineage>
</organism>
<dbReference type="Gene3D" id="1.20.58.80">
    <property type="entry name" value="Phosphotransferase system, lactose/cellobiose-type IIA subunit"/>
    <property type="match status" value="1"/>
</dbReference>
<dbReference type="GO" id="GO:0006508">
    <property type="term" value="P:proteolysis"/>
    <property type="evidence" value="ECO:0007669"/>
    <property type="project" value="UniProtKB-KW"/>
</dbReference>
<evidence type="ECO:0000256" key="3">
    <source>
        <dbReference type="ARBA" id="ARBA00022801"/>
    </source>
</evidence>
<evidence type="ECO:0000256" key="5">
    <source>
        <dbReference type="PIRSR" id="PIRSR622684-1"/>
    </source>
</evidence>
<dbReference type="Pfam" id="PF00648">
    <property type="entry name" value="Peptidase_C2"/>
    <property type="match status" value="1"/>
</dbReference>
<feature type="active site" evidence="5">
    <location>
        <position position="199"/>
    </location>
</feature>
<dbReference type="PANTHER" id="PTHR46143:SF1">
    <property type="entry name" value="CALPAIN-7"/>
    <property type="match status" value="1"/>
</dbReference>
<reference evidence="9" key="1">
    <citation type="submission" date="2021-05" db="EMBL/GenBank/DDBJ databases">
        <authorList>
            <person name="Alioto T."/>
            <person name="Alioto T."/>
            <person name="Gomez Garrido J."/>
        </authorList>
    </citation>
    <scope>NUCLEOTIDE SEQUENCE</scope>
</reference>
<keyword evidence="4" id="KW-0788">Thiol protease</keyword>
<dbReference type="PANTHER" id="PTHR46143">
    <property type="entry name" value="CALPAIN-7"/>
    <property type="match status" value="1"/>
</dbReference>
<feature type="region of interest" description="Disordered" evidence="7">
    <location>
        <begin position="70"/>
        <end position="106"/>
    </location>
</feature>
<dbReference type="GO" id="GO:0004198">
    <property type="term" value="F:calcium-dependent cysteine-type endopeptidase activity"/>
    <property type="evidence" value="ECO:0007669"/>
    <property type="project" value="InterPro"/>
</dbReference>
<dbReference type="PROSITE" id="PS50203">
    <property type="entry name" value="CALPAIN_CAT"/>
    <property type="match status" value="1"/>
</dbReference>
<dbReference type="SUPFAM" id="SSF54001">
    <property type="entry name" value="Cysteine proteinases"/>
    <property type="match status" value="1"/>
</dbReference>
<dbReference type="EMBL" id="HBUE01018371">
    <property type="protein sequence ID" value="CAG6451479.1"/>
    <property type="molecule type" value="Transcribed_RNA"/>
</dbReference>
<dbReference type="EMBL" id="HBUE01252325">
    <property type="protein sequence ID" value="CAG6554933.1"/>
    <property type="molecule type" value="Transcribed_RNA"/>
</dbReference>
<dbReference type="AlphaFoldDB" id="A0A8D8A6Y5"/>
<comment type="caution">
    <text evidence="6">Lacks conserved residue(s) required for the propagation of feature annotation.</text>
</comment>
<feature type="compositionally biased region" description="Low complexity" evidence="7">
    <location>
        <begin position="86"/>
        <end position="99"/>
    </location>
</feature>
<name>A0A8D8A6Y5_CULPI</name>
<evidence type="ECO:0000256" key="7">
    <source>
        <dbReference type="SAM" id="MobiDB-lite"/>
    </source>
</evidence>
<dbReference type="InterPro" id="IPR001300">
    <property type="entry name" value="Peptidase_C2_calpain_cat"/>
</dbReference>
<protein>
    <submittedName>
        <fullName evidence="9">Calpain-7</fullName>
    </submittedName>
</protein>
<dbReference type="SMART" id="SM00230">
    <property type="entry name" value="CysPc"/>
    <property type="match status" value="1"/>
</dbReference>
<comment type="similarity">
    <text evidence="1">Belongs to the peptidase C2 family.</text>
</comment>
<accession>A0A8D8A6Y5</accession>
<keyword evidence="2" id="KW-0645">Protease</keyword>
<evidence type="ECO:0000259" key="8">
    <source>
        <dbReference type="PROSITE" id="PS50203"/>
    </source>
</evidence>
<dbReference type="SUPFAM" id="SSF116846">
    <property type="entry name" value="MIT domain"/>
    <property type="match status" value="1"/>
</dbReference>
<feature type="domain" description="Calpain catalytic" evidence="8">
    <location>
        <begin position="147"/>
        <end position="309"/>
    </location>
</feature>
<sequence>MSIESECHKLLSRALDADESGQKELAIELYGQTVETILRIENRESREKLHRFAMQALERAEELKGIRKNVPPSQLSVPQGMATTHPVRSSASVASPVRSPKLEVSGSRQAYTSEEKKVLEHTSHINAKVYVPFMDIDLMEKFHFPITFTDKDGKLELAPKQKRDFVQWARVSELCENPQLIAGEHADFYSIRQTVVSDCSFVASLAVASLYEKKFKRRILTSIIYPRNSRDEPIYNPSGKYSIRMHVNGIPRKVVIDDYLPLGRYNQLLCSYSSNKSEFWVSLLEKAYMKLMGGYDFPGSNSVSRNLCV</sequence>
<evidence type="ECO:0000313" key="9">
    <source>
        <dbReference type="EMBL" id="CAG6451479.1"/>
    </source>
</evidence>
<dbReference type="PRINTS" id="PR00704">
    <property type="entry name" value="CALPAIN"/>
</dbReference>
<proteinExistence type="inferred from homology"/>
<evidence type="ECO:0000256" key="2">
    <source>
        <dbReference type="ARBA" id="ARBA00022670"/>
    </source>
</evidence>
<keyword evidence="3" id="KW-0378">Hydrolase</keyword>
<dbReference type="InterPro" id="IPR038765">
    <property type="entry name" value="Papain-like_cys_pep_sf"/>
</dbReference>
<dbReference type="Pfam" id="PF04212">
    <property type="entry name" value="MIT"/>
    <property type="match status" value="1"/>
</dbReference>